<dbReference type="RefSeq" id="WP_323741873.1">
    <property type="nucleotide sequence ID" value="NZ_WJNH01000003.1"/>
</dbReference>
<reference evidence="3 4" key="1">
    <citation type="submission" date="2019-11" db="EMBL/GenBank/DDBJ databases">
        <authorList>
            <person name="Li J."/>
        </authorList>
    </citation>
    <scope>NUCLEOTIDE SEQUENCE [LARGE SCALE GENOMIC DNA]</scope>
    <source>
        <strain evidence="3 4">J4</strain>
    </source>
</reference>
<keyword evidence="3" id="KW-0560">Oxidoreductase</keyword>
<dbReference type="Gene3D" id="3.20.20.30">
    <property type="entry name" value="Luciferase-like domain"/>
    <property type="match status" value="1"/>
</dbReference>
<proteinExistence type="predicted"/>
<dbReference type="SUPFAM" id="SSF51679">
    <property type="entry name" value="Bacterial luciferase-like"/>
    <property type="match status" value="1"/>
</dbReference>
<sequence>MKLSVLDQAPISKGDTATTTLKHTVELAQYVEKLGYTRFWVAEHHNTKGLAGTSPEVLISHIASMTNHIRVGSGGVLLPQYSPLKVAENFKVLEALFPNRIDLGIGRSPGGNHATRLALTDHIQKSLNEFPRQVADLSGFLTDSLPASHDFKRVKATPRTITNPSLWVLGLSERGAKTAAENSTRFTFGHFINPTNGQKAIETYFEHFKVSSWQKRPMSNACVFVVCAETKKEAELLALSQDLWLLNVETGKDTRIPSIKEVKSKRFTQRELEKIQKNRKRCIIGTPDDVRKRLEELSELYRTDEFLIITNIFDFNAKLKSYRLLAEEFQLEKRMQ</sequence>
<name>A0A6G1X4N6_9BACI</name>
<dbReference type="PANTHER" id="PTHR30137">
    <property type="entry name" value="LUCIFERASE-LIKE MONOOXYGENASE"/>
    <property type="match status" value="1"/>
</dbReference>
<dbReference type="AlphaFoldDB" id="A0A6G1X4N6"/>
<dbReference type="GO" id="GO:0005829">
    <property type="term" value="C:cytosol"/>
    <property type="evidence" value="ECO:0007669"/>
    <property type="project" value="TreeGrafter"/>
</dbReference>
<dbReference type="InterPro" id="IPR050766">
    <property type="entry name" value="Bact_Lucif_Oxidored"/>
</dbReference>
<dbReference type="InterPro" id="IPR036661">
    <property type="entry name" value="Luciferase-like_sf"/>
</dbReference>
<dbReference type="GO" id="GO:0016705">
    <property type="term" value="F:oxidoreductase activity, acting on paired donors, with incorporation or reduction of molecular oxygen"/>
    <property type="evidence" value="ECO:0007669"/>
    <property type="project" value="InterPro"/>
</dbReference>
<evidence type="ECO:0000256" key="1">
    <source>
        <dbReference type="ARBA" id="ARBA00007789"/>
    </source>
</evidence>
<dbReference type="Pfam" id="PF00296">
    <property type="entry name" value="Bac_luciferase"/>
    <property type="match status" value="1"/>
</dbReference>
<dbReference type="EMBL" id="WJNH01000003">
    <property type="protein sequence ID" value="MRG85840.1"/>
    <property type="molecule type" value="Genomic_DNA"/>
</dbReference>
<comment type="similarity">
    <text evidence="1">To bacterial alkanal monooxygenase alpha and beta chains.</text>
</comment>
<accession>A0A6G1X4N6</accession>
<dbReference type="PANTHER" id="PTHR30137:SF19">
    <property type="entry name" value="LUCIFERASE-LIKE MONOOXYGENASE"/>
    <property type="match status" value="1"/>
</dbReference>
<dbReference type="Proteomes" id="UP000480185">
    <property type="component" value="Unassembled WGS sequence"/>
</dbReference>
<evidence type="ECO:0000313" key="4">
    <source>
        <dbReference type="Proteomes" id="UP000480185"/>
    </source>
</evidence>
<evidence type="ECO:0000313" key="3">
    <source>
        <dbReference type="EMBL" id="MRG85840.1"/>
    </source>
</evidence>
<dbReference type="InterPro" id="IPR011251">
    <property type="entry name" value="Luciferase-like_dom"/>
</dbReference>
<gene>
    <name evidence="3" type="ORF">GH754_05755</name>
</gene>
<protein>
    <submittedName>
        <fullName evidence="3">MsnO8 family LLM class oxidoreductase</fullName>
        <ecNumber evidence="3">1.-.-.-</ecNumber>
    </submittedName>
</protein>
<feature type="domain" description="Luciferase-like" evidence="2">
    <location>
        <begin position="1"/>
        <end position="301"/>
    </location>
</feature>
<dbReference type="EC" id="1.-.-.-" evidence="3"/>
<dbReference type="NCBIfam" id="TIGR03558">
    <property type="entry name" value="oxido_grp_1"/>
    <property type="match status" value="1"/>
</dbReference>
<dbReference type="FunFam" id="3.20.20.30:FF:000002">
    <property type="entry name" value="LLM class flavin-dependent oxidoreductase"/>
    <property type="match status" value="1"/>
</dbReference>
<organism evidence="3 4">
    <name type="scientific">Salinibacillus xinjiangensis</name>
    <dbReference type="NCBI Taxonomy" id="1229268"/>
    <lineage>
        <taxon>Bacteria</taxon>
        <taxon>Bacillati</taxon>
        <taxon>Bacillota</taxon>
        <taxon>Bacilli</taxon>
        <taxon>Bacillales</taxon>
        <taxon>Bacillaceae</taxon>
        <taxon>Salinibacillus</taxon>
    </lineage>
</organism>
<comment type="caution">
    <text evidence="3">The sequence shown here is derived from an EMBL/GenBank/DDBJ whole genome shotgun (WGS) entry which is preliminary data.</text>
</comment>
<dbReference type="CDD" id="cd00347">
    <property type="entry name" value="Flavin_utilizing_monoxygenases"/>
    <property type="match status" value="1"/>
</dbReference>
<evidence type="ECO:0000259" key="2">
    <source>
        <dbReference type="Pfam" id="PF00296"/>
    </source>
</evidence>
<keyword evidence="4" id="KW-1185">Reference proteome</keyword>
<dbReference type="InterPro" id="IPR019949">
    <property type="entry name" value="CmoO-like"/>
</dbReference>